<dbReference type="HOGENOM" id="CLU_3155920_0_0_6"/>
<evidence type="ECO:0000313" key="1">
    <source>
        <dbReference type="EMBL" id="AGH44195.1"/>
    </source>
</evidence>
<sequence>MASQIGVNFTSLFVYCEPNSSNSDVPTFQTIVPSSQNKLDGNNPIIMT</sequence>
<protein>
    <submittedName>
        <fullName evidence="1">Uncharacterized protein</fullName>
    </submittedName>
</protein>
<gene>
    <name evidence="1" type="ORF">C427_2086</name>
</gene>
<reference evidence="1 2" key="1">
    <citation type="journal article" date="2013" name="Genome Announc.">
        <title>Complete Genome Sequence of Glaciecola psychrophila Strain 170T.</title>
        <authorList>
            <person name="Yin J."/>
            <person name="Chen J."/>
            <person name="Liu G."/>
            <person name="Yu Y."/>
            <person name="Song L."/>
            <person name="Wang X."/>
            <person name="Qu X."/>
        </authorList>
    </citation>
    <scope>NUCLEOTIDE SEQUENCE [LARGE SCALE GENOMIC DNA]</scope>
    <source>
        <strain evidence="1 2">170</strain>
    </source>
</reference>
<organism evidence="1 2">
    <name type="scientific">Paraglaciecola psychrophila 170</name>
    <dbReference type="NCBI Taxonomy" id="1129794"/>
    <lineage>
        <taxon>Bacteria</taxon>
        <taxon>Pseudomonadati</taxon>
        <taxon>Pseudomonadota</taxon>
        <taxon>Gammaproteobacteria</taxon>
        <taxon>Alteromonadales</taxon>
        <taxon>Alteromonadaceae</taxon>
        <taxon>Paraglaciecola</taxon>
    </lineage>
</organism>
<dbReference type="Proteomes" id="UP000011864">
    <property type="component" value="Chromosome"/>
</dbReference>
<proteinExistence type="predicted"/>
<dbReference type="AlphaFoldDB" id="K7AIL3"/>
<evidence type="ECO:0000313" key="2">
    <source>
        <dbReference type="Proteomes" id="UP000011864"/>
    </source>
</evidence>
<dbReference type="KEGG" id="gps:C427_2086"/>
<dbReference type="PATRIC" id="fig|1129794.4.peg.2064"/>
<keyword evidence="2" id="KW-1185">Reference proteome</keyword>
<accession>K7AIL3</accession>
<name>K7AIL3_9ALTE</name>
<dbReference type="EMBL" id="CP003837">
    <property type="protein sequence ID" value="AGH44195.1"/>
    <property type="molecule type" value="Genomic_DNA"/>
</dbReference>